<sequence length="373" mass="41201">MEEVPESIPNELPTSYEEFMLVVWKEFDEATIPFTMDSIGRLIKLQTDIEGYGSGLEKVKANAAALFRGLLQFRTERDAIVKTNGKILNYMFDKDPWRSTDLARSLRRLDNIPKSPHFPLQVGDVLEFGGHPGDVPCELVVVRWWGYVSQTSPSPGDVPVPKTSVLGVPVLQSVNLSIGSGELVALVGLSGSGKSTLVNLLLRLYEPESGQILVDGIPLNELDIMWLRSKIGVVSQEPRLFSMDIASNISYGCTGKVNHSDIEWAAKQAHAHEFIVSLPDGYKTLVDNARLSGGQKQRISIARAVLRKPTILVLDEATSALDAESENYVKKAIERIMQSNGKRKSTLLVIAHRLSTIRAADRIVVMENGRIIE</sequence>
<dbReference type="SUPFAM" id="SSF52540">
    <property type="entry name" value="P-loop containing nucleoside triphosphate hydrolases"/>
    <property type="match status" value="1"/>
</dbReference>
<comment type="subcellular location">
    <subcellularLocation>
        <location evidence="1">Membrane</location>
        <topology evidence="1">Multi-pass membrane protein</topology>
    </subcellularLocation>
</comment>
<dbReference type="PROSITE" id="PS00211">
    <property type="entry name" value="ABC_TRANSPORTER_1"/>
    <property type="match status" value="1"/>
</dbReference>
<protein>
    <recommendedName>
        <fullName evidence="7">ABC transporter domain-containing protein</fullName>
    </recommendedName>
</protein>
<dbReference type="SMART" id="SM00382">
    <property type="entry name" value="AAA"/>
    <property type="match status" value="1"/>
</dbReference>
<evidence type="ECO:0000313" key="9">
    <source>
        <dbReference type="Proteomes" id="UP000824469"/>
    </source>
</evidence>
<dbReference type="PROSITE" id="PS50893">
    <property type="entry name" value="ABC_TRANSPORTER_2"/>
    <property type="match status" value="1"/>
</dbReference>
<evidence type="ECO:0000313" key="8">
    <source>
        <dbReference type="EMBL" id="KAH9331212.1"/>
    </source>
</evidence>
<dbReference type="GO" id="GO:0015421">
    <property type="term" value="F:ABC-type oligopeptide transporter activity"/>
    <property type="evidence" value="ECO:0007669"/>
    <property type="project" value="TreeGrafter"/>
</dbReference>
<evidence type="ECO:0000256" key="4">
    <source>
        <dbReference type="ARBA" id="ARBA00022840"/>
    </source>
</evidence>
<dbReference type="GO" id="GO:0016887">
    <property type="term" value="F:ATP hydrolysis activity"/>
    <property type="evidence" value="ECO:0007669"/>
    <property type="project" value="InterPro"/>
</dbReference>
<keyword evidence="4" id="KW-0067">ATP-binding</keyword>
<dbReference type="GO" id="GO:0005524">
    <property type="term" value="F:ATP binding"/>
    <property type="evidence" value="ECO:0007669"/>
    <property type="project" value="UniProtKB-KW"/>
</dbReference>
<accession>A0AA38GYU0</accession>
<proteinExistence type="predicted"/>
<dbReference type="InterPro" id="IPR039421">
    <property type="entry name" value="Type_1_exporter"/>
</dbReference>
<dbReference type="InterPro" id="IPR027417">
    <property type="entry name" value="P-loop_NTPase"/>
</dbReference>
<dbReference type="InterPro" id="IPR017871">
    <property type="entry name" value="ABC_transporter-like_CS"/>
</dbReference>
<dbReference type="InterPro" id="IPR003439">
    <property type="entry name" value="ABC_transporter-like_ATP-bd"/>
</dbReference>
<organism evidence="8 9">
    <name type="scientific">Taxus chinensis</name>
    <name type="common">Chinese yew</name>
    <name type="synonym">Taxus wallichiana var. chinensis</name>
    <dbReference type="NCBI Taxonomy" id="29808"/>
    <lineage>
        <taxon>Eukaryota</taxon>
        <taxon>Viridiplantae</taxon>
        <taxon>Streptophyta</taxon>
        <taxon>Embryophyta</taxon>
        <taxon>Tracheophyta</taxon>
        <taxon>Spermatophyta</taxon>
        <taxon>Pinopsida</taxon>
        <taxon>Pinidae</taxon>
        <taxon>Conifers II</taxon>
        <taxon>Cupressales</taxon>
        <taxon>Taxaceae</taxon>
        <taxon>Taxus</taxon>
    </lineage>
</organism>
<dbReference type="EMBL" id="JAHRHJ020000001">
    <property type="protein sequence ID" value="KAH9331212.1"/>
    <property type="molecule type" value="Genomic_DNA"/>
</dbReference>
<dbReference type="FunFam" id="3.40.50.300:FF:000218">
    <property type="entry name" value="Multidrug ABC transporter ATP-binding protein"/>
    <property type="match status" value="1"/>
</dbReference>
<evidence type="ECO:0000256" key="6">
    <source>
        <dbReference type="ARBA" id="ARBA00023136"/>
    </source>
</evidence>
<evidence type="ECO:0000256" key="2">
    <source>
        <dbReference type="ARBA" id="ARBA00022692"/>
    </source>
</evidence>
<evidence type="ECO:0000256" key="3">
    <source>
        <dbReference type="ARBA" id="ARBA00022741"/>
    </source>
</evidence>
<comment type="caution">
    <text evidence="8">The sequence shown here is derived from an EMBL/GenBank/DDBJ whole genome shotgun (WGS) entry which is preliminary data.</text>
</comment>
<dbReference type="GO" id="GO:0016020">
    <property type="term" value="C:membrane"/>
    <property type="evidence" value="ECO:0007669"/>
    <property type="project" value="UniProtKB-SubCell"/>
</dbReference>
<evidence type="ECO:0000256" key="1">
    <source>
        <dbReference type="ARBA" id="ARBA00004141"/>
    </source>
</evidence>
<dbReference type="Gene3D" id="3.40.50.300">
    <property type="entry name" value="P-loop containing nucleotide triphosphate hydrolases"/>
    <property type="match status" value="1"/>
</dbReference>
<evidence type="ECO:0000259" key="7">
    <source>
        <dbReference type="PROSITE" id="PS50893"/>
    </source>
</evidence>
<dbReference type="InterPro" id="IPR003593">
    <property type="entry name" value="AAA+_ATPase"/>
</dbReference>
<keyword evidence="5" id="KW-1133">Transmembrane helix</keyword>
<name>A0AA38GYU0_TAXCH</name>
<dbReference type="AlphaFoldDB" id="A0AA38GYU0"/>
<dbReference type="Pfam" id="PF00005">
    <property type="entry name" value="ABC_tran"/>
    <property type="match status" value="1"/>
</dbReference>
<keyword evidence="3" id="KW-0547">Nucleotide-binding</keyword>
<gene>
    <name evidence="8" type="ORF">KI387_003320</name>
</gene>
<dbReference type="PANTHER" id="PTHR43394:SF19">
    <property type="entry name" value="ABC TRANSPORTER B FAMILY"/>
    <property type="match status" value="1"/>
</dbReference>
<reference evidence="8 9" key="1">
    <citation type="journal article" date="2021" name="Nat. Plants">
        <title>The Taxus genome provides insights into paclitaxel biosynthesis.</title>
        <authorList>
            <person name="Xiong X."/>
            <person name="Gou J."/>
            <person name="Liao Q."/>
            <person name="Li Y."/>
            <person name="Zhou Q."/>
            <person name="Bi G."/>
            <person name="Li C."/>
            <person name="Du R."/>
            <person name="Wang X."/>
            <person name="Sun T."/>
            <person name="Guo L."/>
            <person name="Liang H."/>
            <person name="Lu P."/>
            <person name="Wu Y."/>
            <person name="Zhang Z."/>
            <person name="Ro D.K."/>
            <person name="Shang Y."/>
            <person name="Huang S."/>
            <person name="Yan J."/>
        </authorList>
    </citation>
    <scope>NUCLEOTIDE SEQUENCE [LARGE SCALE GENOMIC DNA]</scope>
    <source>
        <strain evidence="8">Ta-2019</strain>
    </source>
</reference>
<dbReference type="Proteomes" id="UP000824469">
    <property type="component" value="Unassembled WGS sequence"/>
</dbReference>
<dbReference type="PANTHER" id="PTHR43394">
    <property type="entry name" value="ATP-DEPENDENT PERMEASE MDL1, MITOCHONDRIAL"/>
    <property type="match status" value="1"/>
</dbReference>
<keyword evidence="2" id="KW-0812">Transmembrane</keyword>
<feature type="domain" description="ABC transporter" evidence="7">
    <location>
        <begin position="155"/>
        <end position="373"/>
    </location>
</feature>
<feature type="non-terminal residue" evidence="8">
    <location>
        <position position="373"/>
    </location>
</feature>
<evidence type="ECO:0000256" key="5">
    <source>
        <dbReference type="ARBA" id="ARBA00022989"/>
    </source>
</evidence>
<keyword evidence="6" id="KW-0472">Membrane</keyword>
<keyword evidence="9" id="KW-1185">Reference proteome</keyword>